<reference evidence="2 3" key="1">
    <citation type="submission" date="2024-08" db="EMBL/GenBank/DDBJ databases">
        <title>Sulfate-reducing bacteria isolated from formation water of the oil field in Kazakhstan and description of Pseudodesulfovibrio sp.</title>
        <authorList>
            <person name="Bidzhieva S.K."/>
            <person name="Tourova T.P."/>
            <person name="Grouzdev D.S."/>
            <person name="Beletsky A.V."/>
            <person name="Sokolova D.S."/>
            <person name="Samigullina S.R."/>
            <person name="Poltaraus A.B."/>
            <person name="Avtukh A.N."/>
            <person name="Tereshina V.M."/>
            <person name="Zhaparov N.S."/>
            <person name="Mardanov A.V."/>
            <person name="Nazina T.N."/>
        </authorList>
    </citation>
    <scope>NUCLEOTIDE SEQUENCE [LARGE SCALE GENOMIC DNA]</scope>
    <source>
        <strain evidence="2 3">9FUS</strain>
    </source>
</reference>
<dbReference type="EMBL" id="JBGLYH010000015">
    <property type="protein sequence ID" value="MEZ7196579.1"/>
    <property type="molecule type" value="Genomic_DNA"/>
</dbReference>
<comment type="caution">
    <text evidence="2">The sequence shown here is derived from an EMBL/GenBank/DDBJ whole genome shotgun (WGS) entry which is preliminary data.</text>
</comment>
<organism evidence="2 3">
    <name type="scientific">Pseudodesulfovibrio karagichevae</name>
    <dbReference type="NCBI Taxonomy" id="3239305"/>
    <lineage>
        <taxon>Bacteria</taxon>
        <taxon>Pseudomonadati</taxon>
        <taxon>Thermodesulfobacteriota</taxon>
        <taxon>Desulfovibrionia</taxon>
        <taxon>Desulfovibrionales</taxon>
        <taxon>Desulfovibrionaceae</taxon>
    </lineage>
</organism>
<evidence type="ECO:0000313" key="3">
    <source>
        <dbReference type="Proteomes" id="UP001568698"/>
    </source>
</evidence>
<dbReference type="Proteomes" id="UP001568698">
    <property type="component" value="Unassembled WGS sequence"/>
</dbReference>
<evidence type="ECO:0000313" key="2">
    <source>
        <dbReference type="EMBL" id="MEZ7196579.1"/>
    </source>
</evidence>
<sequence length="183" mass="20553">MNISTDPTTWPDTTAATRLLTRSRNISTVNEEAKEADADEIEGSPFTFQKELSPEEQARVEFLQNLLAQTLAMAEGNPTDEQKTRIRDIENELEKITGVKMRSRISNMTAKMPGKTDRKKEKEEERERELNYQTKGIDPEEAVHNNKSFTSKGDNPGMQMLRNNALYTAIGSLDLSGMKLAGS</sequence>
<feature type="compositionally biased region" description="Basic and acidic residues" evidence="1">
    <location>
        <begin position="114"/>
        <end position="130"/>
    </location>
</feature>
<dbReference type="RefSeq" id="WP_371386109.1">
    <property type="nucleotide sequence ID" value="NZ_JBGLYH010000015.1"/>
</dbReference>
<protein>
    <submittedName>
        <fullName evidence="2">Uncharacterized protein</fullName>
    </submittedName>
</protein>
<name>A0ABV4K0U8_9BACT</name>
<evidence type="ECO:0000256" key="1">
    <source>
        <dbReference type="SAM" id="MobiDB-lite"/>
    </source>
</evidence>
<keyword evidence="3" id="KW-1185">Reference proteome</keyword>
<feature type="region of interest" description="Disordered" evidence="1">
    <location>
        <begin position="111"/>
        <end position="157"/>
    </location>
</feature>
<proteinExistence type="predicted"/>
<accession>A0ABV4K0U8</accession>
<gene>
    <name evidence="2" type="ORF">AB6M95_07450</name>
</gene>